<keyword evidence="1" id="KW-0472">Membrane</keyword>
<dbReference type="OrthoDB" id="979271at2"/>
<dbReference type="RefSeq" id="WP_089893226.1">
    <property type="nucleotide sequence ID" value="NZ_FNGV01000012.1"/>
</dbReference>
<proteinExistence type="predicted"/>
<gene>
    <name evidence="2" type="ORF">SAMN04488514_1128</name>
</gene>
<dbReference type="EMBL" id="FNGV01000012">
    <property type="protein sequence ID" value="SDM64291.1"/>
    <property type="molecule type" value="Genomic_DNA"/>
</dbReference>
<feature type="transmembrane region" description="Helical" evidence="1">
    <location>
        <begin position="80"/>
        <end position="99"/>
    </location>
</feature>
<protein>
    <submittedName>
        <fullName evidence="2">Tetratricopeptide repeat-containing protein</fullName>
    </submittedName>
</protein>
<keyword evidence="1" id="KW-0812">Transmembrane</keyword>
<evidence type="ECO:0000256" key="1">
    <source>
        <dbReference type="SAM" id="Phobius"/>
    </source>
</evidence>
<evidence type="ECO:0000313" key="3">
    <source>
        <dbReference type="Proteomes" id="UP000199440"/>
    </source>
</evidence>
<dbReference type="Gene3D" id="1.25.40.10">
    <property type="entry name" value="Tetratricopeptide repeat domain"/>
    <property type="match status" value="1"/>
</dbReference>
<keyword evidence="3" id="KW-1185">Reference proteome</keyword>
<accession>A0A1G9UWH0</accession>
<dbReference type="Proteomes" id="UP000199440">
    <property type="component" value="Unassembled WGS sequence"/>
</dbReference>
<organism evidence="2 3">
    <name type="scientific">Kriegella aquimaris</name>
    <dbReference type="NCBI Taxonomy" id="192904"/>
    <lineage>
        <taxon>Bacteria</taxon>
        <taxon>Pseudomonadati</taxon>
        <taxon>Bacteroidota</taxon>
        <taxon>Flavobacteriia</taxon>
        <taxon>Flavobacteriales</taxon>
        <taxon>Flavobacteriaceae</taxon>
        <taxon>Kriegella</taxon>
    </lineage>
</organism>
<evidence type="ECO:0000313" key="2">
    <source>
        <dbReference type="EMBL" id="SDM64291.1"/>
    </source>
</evidence>
<dbReference type="STRING" id="192904.SAMN04488514_1128"/>
<keyword evidence="1" id="KW-1133">Transmembrane helix</keyword>
<dbReference type="AlphaFoldDB" id="A0A1G9UWH0"/>
<name>A0A1G9UWH0_9FLAO</name>
<reference evidence="2 3" key="1">
    <citation type="submission" date="2016-10" db="EMBL/GenBank/DDBJ databases">
        <authorList>
            <person name="de Groot N.N."/>
        </authorList>
    </citation>
    <scope>NUCLEOTIDE SEQUENCE [LARGE SCALE GENOMIC DNA]</scope>
    <source>
        <strain evidence="2 3">DSM 19886</strain>
    </source>
</reference>
<dbReference type="Pfam" id="PF13174">
    <property type="entry name" value="TPR_6"/>
    <property type="match status" value="2"/>
</dbReference>
<sequence>MDKEILLYRYFSNQLTEQENTQLQELLKTDSDFRQQFDFESSLKRIIKDKENKDLKTKLGGFEKAISEKKAVRTLWYGNFGKWSIAASVVLLVGLGWFFNNLFSTNYEELYENNFQQYPNTVYSITRGESAKSIEGDAFVAYETGDFQKALYNFHAINEEDRNDYVDFYMAQSYLQINQMEKSKEHFQKVIDENGEFAAEAHWYLALIAIKQEDNEMAKQQLNELISKYDYNKDKAIELLSELN</sequence>
<dbReference type="SUPFAM" id="SSF48452">
    <property type="entry name" value="TPR-like"/>
    <property type="match status" value="1"/>
</dbReference>
<dbReference type="InterPro" id="IPR011990">
    <property type="entry name" value="TPR-like_helical_dom_sf"/>
</dbReference>
<dbReference type="InterPro" id="IPR019734">
    <property type="entry name" value="TPR_rpt"/>
</dbReference>